<dbReference type="OrthoDB" id="1685233at2"/>
<dbReference type="RefSeq" id="WP_150045677.1">
    <property type="nucleotide sequence ID" value="NZ_OW485601.1"/>
</dbReference>
<protein>
    <submittedName>
        <fullName evidence="12">Energy transducer TonB</fullName>
    </submittedName>
</protein>
<feature type="region of interest" description="Disordered" evidence="10">
    <location>
        <begin position="1"/>
        <end position="28"/>
    </location>
</feature>
<keyword evidence="8" id="KW-1133">Transmembrane helix</keyword>
<keyword evidence="3" id="KW-0813">Transport</keyword>
<feature type="compositionally biased region" description="Pro residues" evidence="10">
    <location>
        <begin position="1"/>
        <end position="12"/>
    </location>
</feature>
<evidence type="ECO:0000259" key="11">
    <source>
        <dbReference type="PROSITE" id="PS52015"/>
    </source>
</evidence>
<gene>
    <name evidence="12" type="ORF">F1189_30695</name>
</gene>
<sequence>MTPPLAAGPPRLPLGLPSPRRGGRPGRAIRRSVGIAKGRLREAVAISVLLHVLAAGTALEWPALFRRAVEPEMAADQGATVEVVMGGGAEAKGQATAQMMYPPPPVPPEPPSPSAPPVPSAPPAPQAPAAPPAPPMPPAPSSPPAPPAPSVPSAPPTPAAPSAPPAPAAPPAPPAPAFPFMAAEPAPEGDVSPASPPAAQLASAAPASAPSAAVPAAAAAAESPAPPKWQSAALLAGGDVGAAELVGERLRPAVGDQGNLPPVYPADSARFGEQGVVVVRMHIAPDGHVDTVELLQSSGYSRLDRAAQGALARWRFTPAVRNGVPVDSVQDLPVRFRLN</sequence>
<dbReference type="Pfam" id="PF03544">
    <property type="entry name" value="TonB_C"/>
    <property type="match status" value="1"/>
</dbReference>
<keyword evidence="5" id="KW-0997">Cell inner membrane</keyword>
<dbReference type="GO" id="GO:0015031">
    <property type="term" value="P:protein transport"/>
    <property type="evidence" value="ECO:0007669"/>
    <property type="project" value="UniProtKB-KW"/>
</dbReference>
<dbReference type="Proteomes" id="UP000325255">
    <property type="component" value="Unassembled WGS sequence"/>
</dbReference>
<evidence type="ECO:0000313" key="12">
    <source>
        <dbReference type="EMBL" id="KAA5608089.1"/>
    </source>
</evidence>
<feature type="compositionally biased region" description="Pro residues" evidence="10">
    <location>
        <begin position="101"/>
        <end position="177"/>
    </location>
</feature>
<feature type="region of interest" description="Disordered" evidence="10">
    <location>
        <begin position="94"/>
        <end position="203"/>
    </location>
</feature>
<evidence type="ECO:0000256" key="6">
    <source>
        <dbReference type="ARBA" id="ARBA00022692"/>
    </source>
</evidence>
<dbReference type="InterPro" id="IPR006260">
    <property type="entry name" value="TonB/TolA_C"/>
</dbReference>
<keyword evidence="9" id="KW-0472">Membrane</keyword>
<evidence type="ECO:0000256" key="4">
    <source>
        <dbReference type="ARBA" id="ARBA00022475"/>
    </source>
</evidence>
<evidence type="ECO:0000256" key="3">
    <source>
        <dbReference type="ARBA" id="ARBA00022448"/>
    </source>
</evidence>
<evidence type="ECO:0000313" key="13">
    <source>
        <dbReference type="Proteomes" id="UP000325255"/>
    </source>
</evidence>
<keyword evidence="4" id="KW-1003">Cell membrane</keyword>
<dbReference type="AlphaFoldDB" id="A0A5M6IJS2"/>
<accession>A0A5M6IJS2</accession>
<dbReference type="SUPFAM" id="SSF74653">
    <property type="entry name" value="TolA/TonB C-terminal domain"/>
    <property type="match status" value="1"/>
</dbReference>
<dbReference type="GO" id="GO:0055085">
    <property type="term" value="P:transmembrane transport"/>
    <property type="evidence" value="ECO:0007669"/>
    <property type="project" value="InterPro"/>
</dbReference>
<evidence type="ECO:0000256" key="7">
    <source>
        <dbReference type="ARBA" id="ARBA00022927"/>
    </source>
</evidence>
<evidence type="ECO:0000256" key="5">
    <source>
        <dbReference type="ARBA" id="ARBA00022519"/>
    </source>
</evidence>
<feature type="domain" description="TonB C-terminal" evidence="11">
    <location>
        <begin position="249"/>
        <end position="339"/>
    </location>
</feature>
<keyword evidence="13" id="KW-1185">Reference proteome</keyword>
<evidence type="ECO:0000256" key="9">
    <source>
        <dbReference type="ARBA" id="ARBA00023136"/>
    </source>
</evidence>
<organism evidence="12 13">
    <name type="scientific">Rhodovastum atsumiense</name>
    <dbReference type="NCBI Taxonomy" id="504468"/>
    <lineage>
        <taxon>Bacteria</taxon>
        <taxon>Pseudomonadati</taxon>
        <taxon>Pseudomonadota</taxon>
        <taxon>Alphaproteobacteria</taxon>
        <taxon>Acetobacterales</taxon>
        <taxon>Acetobacteraceae</taxon>
        <taxon>Rhodovastum</taxon>
    </lineage>
</organism>
<evidence type="ECO:0000256" key="10">
    <source>
        <dbReference type="SAM" id="MobiDB-lite"/>
    </source>
</evidence>
<evidence type="ECO:0000256" key="2">
    <source>
        <dbReference type="ARBA" id="ARBA00006555"/>
    </source>
</evidence>
<comment type="subcellular location">
    <subcellularLocation>
        <location evidence="1">Cell inner membrane</location>
        <topology evidence="1">Single-pass membrane protein</topology>
        <orientation evidence="1">Periplasmic side</orientation>
    </subcellularLocation>
</comment>
<proteinExistence type="inferred from homology"/>
<dbReference type="PANTHER" id="PTHR33446">
    <property type="entry name" value="PROTEIN TONB-RELATED"/>
    <property type="match status" value="1"/>
</dbReference>
<keyword evidence="6" id="KW-0812">Transmembrane</keyword>
<keyword evidence="7" id="KW-0653">Protein transport</keyword>
<dbReference type="EMBL" id="VWPK01000107">
    <property type="protein sequence ID" value="KAA5608089.1"/>
    <property type="molecule type" value="Genomic_DNA"/>
</dbReference>
<dbReference type="InterPro" id="IPR037682">
    <property type="entry name" value="TonB_C"/>
</dbReference>
<dbReference type="PANTHER" id="PTHR33446:SF2">
    <property type="entry name" value="PROTEIN TONB"/>
    <property type="match status" value="1"/>
</dbReference>
<dbReference type="InterPro" id="IPR051045">
    <property type="entry name" value="TonB-dependent_transducer"/>
</dbReference>
<evidence type="ECO:0000256" key="8">
    <source>
        <dbReference type="ARBA" id="ARBA00022989"/>
    </source>
</evidence>
<dbReference type="Gene3D" id="3.30.1150.10">
    <property type="match status" value="1"/>
</dbReference>
<dbReference type="GO" id="GO:0031992">
    <property type="term" value="F:energy transducer activity"/>
    <property type="evidence" value="ECO:0007669"/>
    <property type="project" value="TreeGrafter"/>
</dbReference>
<reference evidence="12 13" key="1">
    <citation type="submission" date="2019-09" db="EMBL/GenBank/DDBJ databases">
        <title>Genome sequence of Rhodovastum atsumiense, a diverse member of the Acetobacteraceae family of non-sulfur purple photosynthetic bacteria.</title>
        <authorList>
            <person name="Meyer T."/>
            <person name="Kyndt J."/>
        </authorList>
    </citation>
    <scope>NUCLEOTIDE SEQUENCE [LARGE SCALE GENOMIC DNA]</scope>
    <source>
        <strain evidence="12 13">DSM 21279</strain>
    </source>
</reference>
<dbReference type="GO" id="GO:0098797">
    <property type="term" value="C:plasma membrane protein complex"/>
    <property type="evidence" value="ECO:0007669"/>
    <property type="project" value="TreeGrafter"/>
</dbReference>
<dbReference type="PROSITE" id="PS52015">
    <property type="entry name" value="TONB_CTD"/>
    <property type="match status" value="1"/>
</dbReference>
<comment type="similarity">
    <text evidence="2">Belongs to the TonB family.</text>
</comment>
<name>A0A5M6IJS2_9PROT</name>
<comment type="caution">
    <text evidence="12">The sequence shown here is derived from an EMBL/GenBank/DDBJ whole genome shotgun (WGS) entry which is preliminary data.</text>
</comment>
<dbReference type="NCBIfam" id="TIGR01352">
    <property type="entry name" value="tonB_Cterm"/>
    <property type="match status" value="1"/>
</dbReference>
<evidence type="ECO:0000256" key="1">
    <source>
        <dbReference type="ARBA" id="ARBA00004383"/>
    </source>
</evidence>